<evidence type="ECO:0000256" key="1">
    <source>
        <dbReference type="SAM" id="MobiDB-lite"/>
    </source>
</evidence>
<feature type="compositionally biased region" description="Polar residues" evidence="1">
    <location>
        <begin position="561"/>
        <end position="572"/>
    </location>
</feature>
<feature type="transmembrane region" description="Helical" evidence="2">
    <location>
        <begin position="406"/>
        <end position="425"/>
    </location>
</feature>
<feature type="region of interest" description="Disordered" evidence="1">
    <location>
        <begin position="171"/>
        <end position="204"/>
    </location>
</feature>
<dbReference type="Pfam" id="PF03703">
    <property type="entry name" value="bPH_2"/>
    <property type="match status" value="2"/>
</dbReference>
<dbReference type="PANTHER" id="PTHR34473">
    <property type="entry name" value="UPF0699 TRANSMEMBRANE PROTEIN YDBS"/>
    <property type="match status" value="1"/>
</dbReference>
<reference evidence="5" key="1">
    <citation type="submission" date="2016-06" db="EMBL/GenBank/DDBJ databases">
        <authorList>
            <person name="Varghese N."/>
            <person name="Submissions Spin"/>
        </authorList>
    </citation>
    <scope>NUCLEOTIDE SEQUENCE [LARGE SCALE GENOMIC DNA]</scope>
    <source>
        <strain evidence="5">DSM 43903</strain>
    </source>
</reference>
<keyword evidence="5" id="KW-1185">Reference proteome</keyword>
<proteinExistence type="predicted"/>
<dbReference type="EMBL" id="FMHZ01000002">
    <property type="protein sequence ID" value="SCL72736.1"/>
    <property type="molecule type" value="Genomic_DNA"/>
</dbReference>
<name>A0A1C6W2J8_9ACTN</name>
<gene>
    <name evidence="4" type="ORF">GA0070606_6262</name>
</gene>
<dbReference type="AlphaFoldDB" id="A0A1C6W2J8"/>
<feature type="domain" description="YdbS-like PH" evidence="3">
    <location>
        <begin position="65"/>
        <end position="145"/>
    </location>
</feature>
<protein>
    <submittedName>
        <fullName evidence="4">Putative membrane protein</fullName>
    </submittedName>
</protein>
<feature type="transmembrane region" description="Helical" evidence="2">
    <location>
        <begin position="43"/>
        <end position="63"/>
    </location>
</feature>
<accession>A0A1C6W2J8</accession>
<feature type="transmembrane region" description="Helical" evidence="2">
    <location>
        <begin position="431"/>
        <end position="452"/>
    </location>
</feature>
<evidence type="ECO:0000313" key="4">
    <source>
        <dbReference type="EMBL" id="SCL72736.1"/>
    </source>
</evidence>
<evidence type="ECO:0000256" key="2">
    <source>
        <dbReference type="SAM" id="Phobius"/>
    </source>
</evidence>
<organism evidence="4 5">
    <name type="scientific">Micromonospora citrea</name>
    <dbReference type="NCBI Taxonomy" id="47855"/>
    <lineage>
        <taxon>Bacteria</taxon>
        <taxon>Bacillati</taxon>
        <taxon>Actinomycetota</taxon>
        <taxon>Actinomycetes</taxon>
        <taxon>Micromonosporales</taxon>
        <taxon>Micromonosporaceae</taxon>
        <taxon>Micromonospora</taxon>
    </lineage>
</organism>
<evidence type="ECO:0000313" key="5">
    <source>
        <dbReference type="Proteomes" id="UP000199001"/>
    </source>
</evidence>
<dbReference type="PIRSF" id="PIRSF026631">
    <property type="entry name" value="UCP026631"/>
    <property type="match status" value="1"/>
</dbReference>
<feature type="domain" description="YdbS-like PH" evidence="3">
    <location>
        <begin position="449"/>
        <end position="516"/>
    </location>
</feature>
<feature type="region of interest" description="Disordered" evidence="1">
    <location>
        <begin position="542"/>
        <end position="572"/>
    </location>
</feature>
<dbReference type="PANTHER" id="PTHR34473:SF2">
    <property type="entry name" value="UPF0699 TRANSMEMBRANE PROTEIN YDBT"/>
    <property type="match status" value="1"/>
</dbReference>
<dbReference type="STRING" id="47855.GA0070606_6262"/>
<evidence type="ECO:0000259" key="3">
    <source>
        <dbReference type="Pfam" id="PF03703"/>
    </source>
</evidence>
<dbReference type="InterPro" id="IPR014529">
    <property type="entry name" value="UCP026631"/>
</dbReference>
<keyword evidence="2" id="KW-0472">Membrane</keyword>
<dbReference type="OrthoDB" id="4121259at2"/>
<dbReference type="RefSeq" id="WP_091106794.1">
    <property type="nucleotide sequence ID" value="NZ_FMHZ01000002.1"/>
</dbReference>
<keyword evidence="2" id="KW-0812">Transmembrane</keyword>
<keyword evidence="2" id="KW-1133">Transmembrane helix</keyword>
<feature type="transmembrane region" description="Helical" evidence="2">
    <location>
        <begin position="223"/>
        <end position="243"/>
    </location>
</feature>
<feature type="transmembrane region" description="Helical" evidence="2">
    <location>
        <begin position="268"/>
        <end position="290"/>
    </location>
</feature>
<sequence>MTGPPWRRLDGRVVWVDAVRSLLALAPTGLAVTVFQVEARFSALWPVLTVAVVGVAGAVRDLLRWLKTRYRITEDRVELRAGLLLRRHRSVRRDRIRSVEATALLRHRLAGLRVVTVGAGLPGTGGEAALRLDAVSVATAERLRRDLLRRAADASTDGGFAADGATTHGGFAASGAATRGQQAPTADSDPSGADTAPGGSEPPAPDRAVVLARIRWSWIVHNVVNFWSFVMAAGLLWGAYWTAESFGVDVVETAAGWVDWHAMGAGRAIALGVAAAGLLGVAGMAVAFVAEYWDFRLLRVPVPGGSVLRTRHGLFKTREIDRDDGRLRGVRISEPVLWRWMGTADTDVVTTGLTVWSMTPATTVLPRGPVRVARAVAGAVLEADPNPFAASLRPHPRAALRRRAGWALLAVALGAGALAVLDALLGPSRLWPAGLAAVPLAPVAAVVAYRALGHTVTGGYLVVRSGLVSRSTVALRGPAVIGWRVRQSVLQRRLGLATLTATTAAGRGRYAAVDMTAADVTDLAERARPGLLAPFVLGAPTGGPPVVGSAGDGRSTARKYLSTSDSPASPSP</sequence>
<dbReference type="Proteomes" id="UP000199001">
    <property type="component" value="Unassembled WGS sequence"/>
</dbReference>
<dbReference type="InterPro" id="IPR005182">
    <property type="entry name" value="YdbS-like_PH"/>
</dbReference>
<feature type="transmembrane region" description="Helical" evidence="2">
    <location>
        <begin position="12"/>
        <end position="37"/>
    </location>
</feature>